<accession>A0A922SDL7</accession>
<name>A0A922SDL7_SPOEX</name>
<evidence type="ECO:0000256" key="1">
    <source>
        <dbReference type="SAM" id="MobiDB-lite"/>
    </source>
</evidence>
<organism evidence="2 3">
    <name type="scientific">Spodoptera exigua</name>
    <name type="common">Beet armyworm</name>
    <name type="synonym">Noctua fulgens</name>
    <dbReference type="NCBI Taxonomy" id="7107"/>
    <lineage>
        <taxon>Eukaryota</taxon>
        <taxon>Metazoa</taxon>
        <taxon>Ecdysozoa</taxon>
        <taxon>Arthropoda</taxon>
        <taxon>Hexapoda</taxon>
        <taxon>Insecta</taxon>
        <taxon>Pterygota</taxon>
        <taxon>Neoptera</taxon>
        <taxon>Endopterygota</taxon>
        <taxon>Lepidoptera</taxon>
        <taxon>Glossata</taxon>
        <taxon>Ditrysia</taxon>
        <taxon>Noctuoidea</taxon>
        <taxon>Noctuidae</taxon>
        <taxon>Amphipyrinae</taxon>
        <taxon>Spodoptera</taxon>
    </lineage>
</organism>
<sequence>MPGYRKCPSPKCYAKPRLTLRSFPIKHIPRTRTISSRDSCTRRNTFQPESCACSQEPHGCHANRKCALRQHYKKIHNSDHFWKNKHNHGHRHSHIPKFLNQINPYHCTEQCELADPWVLKELCPSKELWERSGPCKAPGWQQTESYERTRPCKPTIIWKRLGPCIRIETRELQGPCQPTGPWIQTQPCKQPEALQGTEPCRPRFPCEEISTVERTKPCHLIGQSQRTEQYGLGIPYERQYASPATDLYGQGSLGERAFTGKRTRPDLYQEETSEHEMLNEPSYPVDDIECKVLGKWGRTPPCKPKQLCEPRYPCERIYAREQINPCVRQELYPNAMTTNQEVEMRSMDINMPYCQQSPDDQVQKLIIFRQPQPQSSAPSASNKLIITYKYPPPQNMQQNATVGQPPDKILVYYKNPCEGRCKDKLNTVVTPTTARTPISASTLKPTSQTQAILPRNAKCSTETCRNYMKKYVGPQSTKIQSAKLSEKSSGKSLSATPNTGGLKNKCSCDGQEKLDDKKTKKGKVKSKVDCSCYAKEKTSGQQETKLVKKTVRTNEPATVADNCGNESCDVNACTCHLPPAYNKHFDCSGNISGNCNCNKNNQ</sequence>
<comment type="caution">
    <text evidence="2">The sequence shown here is derived from an EMBL/GenBank/DDBJ whole genome shotgun (WGS) entry which is preliminary data.</text>
</comment>
<dbReference type="Proteomes" id="UP000814243">
    <property type="component" value="Unassembled WGS sequence"/>
</dbReference>
<gene>
    <name evidence="2" type="ORF">HF086_013745</name>
</gene>
<evidence type="ECO:0000313" key="2">
    <source>
        <dbReference type="EMBL" id="KAH9633856.1"/>
    </source>
</evidence>
<dbReference type="EMBL" id="JACEFF010000632">
    <property type="protein sequence ID" value="KAH9633856.1"/>
    <property type="molecule type" value="Genomic_DNA"/>
</dbReference>
<protein>
    <submittedName>
        <fullName evidence="2">Uncharacterized protein</fullName>
    </submittedName>
</protein>
<feature type="region of interest" description="Disordered" evidence="1">
    <location>
        <begin position="478"/>
        <end position="498"/>
    </location>
</feature>
<proteinExistence type="predicted"/>
<reference evidence="2" key="1">
    <citation type="journal article" date="2021" name="G3 (Bethesda)">
        <title>Genome and transcriptome analysis of the beet armyworm Spodoptera exigua reveals targets for pest control. .</title>
        <authorList>
            <person name="Simon S."/>
            <person name="Breeschoten T."/>
            <person name="Jansen H.J."/>
            <person name="Dirks R.P."/>
            <person name="Schranz M.E."/>
            <person name="Ros V.I.D."/>
        </authorList>
    </citation>
    <scope>NUCLEOTIDE SEQUENCE</scope>
    <source>
        <strain evidence="2">TB_SE_WUR_2020</strain>
    </source>
</reference>
<evidence type="ECO:0000313" key="3">
    <source>
        <dbReference type="Proteomes" id="UP000814243"/>
    </source>
</evidence>
<dbReference type="AlphaFoldDB" id="A0A922SDL7"/>